<feature type="region of interest" description="Disordered" evidence="1">
    <location>
        <begin position="31"/>
        <end position="73"/>
    </location>
</feature>
<dbReference type="InterPro" id="IPR013922">
    <property type="entry name" value="Cyclin_PHO80-like"/>
</dbReference>
<feature type="compositionally biased region" description="Low complexity" evidence="1">
    <location>
        <begin position="31"/>
        <end position="45"/>
    </location>
</feature>
<keyword evidence="3" id="KW-1185">Reference proteome</keyword>
<dbReference type="CDD" id="cd20558">
    <property type="entry name" value="CYCLIN_ScPCL7-like"/>
    <property type="match status" value="1"/>
</dbReference>
<evidence type="ECO:0008006" key="4">
    <source>
        <dbReference type="Google" id="ProtNLM"/>
    </source>
</evidence>
<dbReference type="EMBL" id="QKWK01000017">
    <property type="protein sequence ID" value="TXT04254.1"/>
    <property type="molecule type" value="Genomic_DNA"/>
</dbReference>
<reference evidence="2 3" key="1">
    <citation type="journal article" date="2019" name="PLoS Genet.">
        <title>Convergent evolution of linked mating-type loci in basidiomycete fungi.</title>
        <authorList>
            <person name="Sun S."/>
            <person name="Coelho M.A."/>
            <person name="Heitman J."/>
            <person name="Nowrousian M."/>
        </authorList>
    </citation>
    <scope>NUCLEOTIDE SEQUENCE [LARGE SCALE GENOMIC DNA]</scope>
    <source>
        <strain evidence="2 3">CBS 4282</strain>
    </source>
</reference>
<dbReference type="GO" id="GO:0016538">
    <property type="term" value="F:cyclin-dependent protein serine/threonine kinase regulator activity"/>
    <property type="evidence" value="ECO:0007669"/>
    <property type="project" value="TreeGrafter"/>
</dbReference>
<evidence type="ECO:0000313" key="2">
    <source>
        <dbReference type="EMBL" id="TXT04254.1"/>
    </source>
</evidence>
<comment type="caution">
    <text evidence="2">The sequence shown here is derived from an EMBL/GenBank/DDBJ whole genome shotgun (WGS) entry which is preliminary data.</text>
</comment>
<dbReference type="Pfam" id="PF08613">
    <property type="entry name" value="Cyclin"/>
    <property type="match status" value="1"/>
</dbReference>
<dbReference type="Proteomes" id="UP000473826">
    <property type="component" value="Unassembled WGS sequence"/>
</dbReference>
<dbReference type="GO" id="GO:0005634">
    <property type="term" value="C:nucleus"/>
    <property type="evidence" value="ECO:0007669"/>
    <property type="project" value="TreeGrafter"/>
</dbReference>
<dbReference type="GO" id="GO:0019901">
    <property type="term" value="F:protein kinase binding"/>
    <property type="evidence" value="ECO:0007669"/>
    <property type="project" value="InterPro"/>
</dbReference>
<feature type="compositionally biased region" description="Low complexity" evidence="1">
    <location>
        <begin position="119"/>
        <end position="134"/>
    </location>
</feature>
<feature type="compositionally biased region" description="Basic and acidic residues" evidence="1">
    <location>
        <begin position="318"/>
        <end position="337"/>
    </location>
</feature>
<feature type="region of interest" description="Disordered" evidence="1">
    <location>
        <begin position="99"/>
        <end position="152"/>
    </location>
</feature>
<sequence length="455" mass="48599">MSSDPRAELAADIAVAATGVFTAASPSAQAAAAAANGSDADAGPSRPRAQQTAGTLDRRGASPTRDAGPHLDLASYPTPTLLRLLAALLQQIATANDQLRAEQEDEKDGEAAHEHDESSSTATAGTGSAQSRSSIAHPSPTTELFHDEPPPDLAAGDRLFTASKVSLSHPSSILSFHARHVPSISIEAYLLRILKYCPTTNEVFLGLLVYFDRMSKLGTPSGVGGTSAAVGPRGFAIDSYNVHRLLIAGVTVASKFFSDVFYTNSRYAKVGGLPPHELNQLELQFLLLNNFTLMIPPEEMQRYGDRLLAYWQGREHEAGVDSVAEREQRERERERERARHRSKERRESERASTHTPMDVDEAAPRPPPTTPAPSTHNPVIRSSSVPRRGTDQQQQSAPAANTARGRPAVSFAAPPKHSAAGLPHERSATVPTSSASSMLRGWAHGGDGGVVGVEQ</sequence>
<feature type="compositionally biased region" description="Polar residues" evidence="1">
    <location>
        <begin position="376"/>
        <end position="399"/>
    </location>
</feature>
<proteinExistence type="predicted"/>
<evidence type="ECO:0000313" key="3">
    <source>
        <dbReference type="Proteomes" id="UP000473826"/>
    </source>
</evidence>
<dbReference type="PANTHER" id="PTHR15615:SF94">
    <property type="entry name" value="PHO85 CYCLIN-6-RELATED"/>
    <property type="match status" value="1"/>
</dbReference>
<dbReference type="OrthoDB" id="1060854at2759"/>
<evidence type="ECO:0000256" key="1">
    <source>
        <dbReference type="SAM" id="MobiDB-lite"/>
    </source>
</evidence>
<name>A0A7D8UYC4_VANHU</name>
<protein>
    <recommendedName>
        <fullName evidence="4">Cyclin</fullName>
    </recommendedName>
</protein>
<dbReference type="AlphaFoldDB" id="A0A7D8UYC4"/>
<dbReference type="GO" id="GO:0000307">
    <property type="term" value="C:cyclin-dependent protein kinase holoenzyme complex"/>
    <property type="evidence" value="ECO:0007669"/>
    <property type="project" value="TreeGrafter"/>
</dbReference>
<organism evidence="2 3">
    <name type="scientific">Vanrija humicola</name>
    <name type="common">Yeast</name>
    <name type="synonym">Cryptococcus humicola</name>
    <dbReference type="NCBI Taxonomy" id="5417"/>
    <lineage>
        <taxon>Eukaryota</taxon>
        <taxon>Fungi</taxon>
        <taxon>Dikarya</taxon>
        <taxon>Basidiomycota</taxon>
        <taxon>Agaricomycotina</taxon>
        <taxon>Tremellomycetes</taxon>
        <taxon>Trichosporonales</taxon>
        <taxon>Trichosporonaceae</taxon>
        <taxon>Vanrija</taxon>
    </lineage>
</organism>
<dbReference type="Gene3D" id="1.10.472.10">
    <property type="entry name" value="Cyclin-like"/>
    <property type="match status" value="1"/>
</dbReference>
<feature type="compositionally biased region" description="Gly residues" evidence="1">
    <location>
        <begin position="443"/>
        <end position="455"/>
    </location>
</feature>
<gene>
    <name evidence="2" type="ORF">VHUM_04252</name>
</gene>
<feature type="region of interest" description="Disordered" evidence="1">
    <location>
        <begin position="318"/>
        <end position="455"/>
    </location>
</feature>
<accession>A0A7D8UYC4</accession>
<feature type="compositionally biased region" description="Basic and acidic residues" evidence="1">
    <location>
        <begin position="109"/>
        <end position="118"/>
    </location>
</feature>
<dbReference type="PANTHER" id="PTHR15615">
    <property type="match status" value="1"/>
</dbReference>